<dbReference type="Proteomes" id="UP001497512">
    <property type="component" value="Chromosome 6"/>
</dbReference>
<protein>
    <recommendedName>
        <fullName evidence="9">THO complex subunit 7</fullName>
    </recommendedName>
</protein>
<name>A0ABP0UU74_9BRYO</name>
<organism evidence="7 8">
    <name type="scientific">Sphagnum troendelagicum</name>
    <dbReference type="NCBI Taxonomy" id="128251"/>
    <lineage>
        <taxon>Eukaryota</taxon>
        <taxon>Viridiplantae</taxon>
        <taxon>Streptophyta</taxon>
        <taxon>Embryophyta</taxon>
        <taxon>Bryophyta</taxon>
        <taxon>Sphagnophytina</taxon>
        <taxon>Sphagnopsida</taxon>
        <taxon>Sphagnales</taxon>
        <taxon>Sphagnaceae</taxon>
        <taxon>Sphagnum</taxon>
    </lineage>
</organism>
<feature type="coiled-coil region" evidence="5">
    <location>
        <begin position="89"/>
        <end position="170"/>
    </location>
</feature>
<sequence length="225" mass="25542">MAAHYAISPMEDDVVIKQRLLTRTTTTRGEPPLKKLIKKFIAFATEIEKEGNNFNDCEKLYKSFLQELATFELPLLKTKAVIEANRREQESFKNLHVELNNQIAQAQKDIEVLKVQLEEAKIERQHKEECEAIRRLIAAQPPRAETQRQLNELEKELVGMEAENFAASRTLELRKKQFGLLLHVVDELQSTLEEEKNPVDPDVGMVGTSSVGADGSTSEPMVIDT</sequence>
<evidence type="ECO:0000313" key="8">
    <source>
        <dbReference type="Proteomes" id="UP001497512"/>
    </source>
</evidence>
<evidence type="ECO:0000256" key="2">
    <source>
        <dbReference type="ARBA" id="ARBA00006482"/>
    </source>
</evidence>
<dbReference type="PANTHER" id="PTHR23405:SF5">
    <property type="entry name" value="THO COMPLEX SUBUNIT 7 HOMOLOG"/>
    <property type="match status" value="1"/>
</dbReference>
<evidence type="ECO:0000256" key="3">
    <source>
        <dbReference type="ARBA" id="ARBA00023054"/>
    </source>
</evidence>
<feature type="region of interest" description="Disordered" evidence="6">
    <location>
        <begin position="192"/>
        <end position="225"/>
    </location>
</feature>
<evidence type="ECO:0000256" key="1">
    <source>
        <dbReference type="ARBA" id="ARBA00004123"/>
    </source>
</evidence>
<dbReference type="EMBL" id="OZ019898">
    <property type="protein sequence ID" value="CAK9230132.1"/>
    <property type="molecule type" value="Genomic_DNA"/>
</dbReference>
<dbReference type="Pfam" id="PF05615">
    <property type="entry name" value="THOC7"/>
    <property type="match status" value="1"/>
</dbReference>
<proteinExistence type="inferred from homology"/>
<accession>A0ABP0UU74</accession>
<gene>
    <name evidence="7" type="ORF">CSSPTR1EN2_LOCUS20080</name>
</gene>
<keyword evidence="4" id="KW-0539">Nucleus</keyword>
<feature type="compositionally biased region" description="Polar residues" evidence="6">
    <location>
        <begin position="207"/>
        <end position="219"/>
    </location>
</feature>
<evidence type="ECO:0000256" key="4">
    <source>
        <dbReference type="ARBA" id="ARBA00023242"/>
    </source>
</evidence>
<evidence type="ECO:0000256" key="5">
    <source>
        <dbReference type="SAM" id="Coils"/>
    </source>
</evidence>
<evidence type="ECO:0000313" key="7">
    <source>
        <dbReference type="EMBL" id="CAK9230132.1"/>
    </source>
</evidence>
<evidence type="ECO:0008006" key="9">
    <source>
        <dbReference type="Google" id="ProtNLM"/>
    </source>
</evidence>
<keyword evidence="3 5" id="KW-0175">Coiled coil</keyword>
<keyword evidence="8" id="KW-1185">Reference proteome</keyword>
<dbReference type="PANTHER" id="PTHR23405">
    <property type="entry name" value="MAINTENANCE OF KILLER 16 MAK16 PROTEIN-RELATED"/>
    <property type="match status" value="1"/>
</dbReference>
<reference evidence="7" key="1">
    <citation type="submission" date="2024-02" db="EMBL/GenBank/DDBJ databases">
        <authorList>
            <consortium name="ELIXIR-Norway"/>
            <consortium name="Elixir Norway"/>
        </authorList>
    </citation>
    <scope>NUCLEOTIDE SEQUENCE</scope>
</reference>
<dbReference type="InterPro" id="IPR008501">
    <property type="entry name" value="THOC7/Mft1"/>
</dbReference>
<comment type="subcellular location">
    <subcellularLocation>
        <location evidence="1">Nucleus</location>
    </subcellularLocation>
</comment>
<evidence type="ECO:0000256" key="6">
    <source>
        <dbReference type="SAM" id="MobiDB-lite"/>
    </source>
</evidence>
<comment type="similarity">
    <text evidence="2">Belongs to the THOC7 family.</text>
</comment>